<dbReference type="InterPro" id="IPR011320">
    <property type="entry name" value="RNase_H1_N"/>
</dbReference>
<dbReference type="Proteomes" id="UP000054018">
    <property type="component" value="Unassembled WGS sequence"/>
</dbReference>
<evidence type="ECO:0000313" key="2">
    <source>
        <dbReference type="EMBL" id="KIK23928.1"/>
    </source>
</evidence>
<dbReference type="SUPFAM" id="SSF55658">
    <property type="entry name" value="L9 N-domain-like"/>
    <property type="match status" value="1"/>
</dbReference>
<keyword evidence="3" id="KW-1185">Reference proteome</keyword>
<dbReference type="OrthoDB" id="2676387at2759"/>
<protein>
    <recommendedName>
        <fullName evidence="1">Ribonuclease H1 N-terminal domain-containing protein</fullName>
    </recommendedName>
</protein>
<gene>
    <name evidence="2" type="ORF">PISMIDRAFT_69319</name>
</gene>
<reference evidence="3" key="2">
    <citation type="submission" date="2015-01" db="EMBL/GenBank/DDBJ databases">
        <title>Evolutionary Origins and Diversification of the Mycorrhizal Mutualists.</title>
        <authorList>
            <consortium name="DOE Joint Genome Institute"/>
            <consortium name="Mycorrhizal Genomics Consortium"/>
            <person name="Kohler A."/>
            <person name="Kuo A."/>
            <person name="Nagy L.G."/>
            <person name="Floudas D."/>
            <person name="Copeland A."/>
            <person name="Barry K.W."/>
            <person name="Cichocki N."/>
            <person name="Veneault-Fourrey C."/>
            <person name="LaButti K."/>
            <person name="Lindquist E.A."/>
            <person name="Lipzen A."/>
            <person name="Lundell T."/>
            <person name="Morin E."/>
            <person name="Murat C."/>
            <person name="Riley R."/>
            <person name="Ohm R."/>
            <person name="Sun H."/>
            <person name="Tunlid A."/>
            <person name="Henrissat B."/>
            <person name="Grigoriev I.V."/>
            <person name="Hibbett D.S."/>
            <person name="Martin F."/>
        </authorList>
    </citation>
    <scope>NUCLEOTIDE SEQUENCE [LARGE SCALE GENOMIC DNA]</scope>
    <source>
        <strain evidence="3">441</strain>
    </source>
</reference>
<dbReference type="InterPro" id="IPR009027">
    <property type="entry name" value="Ribosomal_bL9/RNase_H1_N"/>
</dbReference>
<feature type="non-terminal residue" evidence="2">
    <location>
        <position position="85"/>
    </location>
</feature>
<dbReference type="STRING" id="765257.A0A0C9ZW99"/>
<dbReference type="Gene3D" id="3.40.970.10">
    <property type="entry name" value="Ribonuclease H1, N-terminal domain"/>
    <property type="match status" value="1"/>
</dbReference>
<feature type="non-terminal residue" evidence="2">
    <location>
        <position position="1"/>
    </location>
</feature>
<dbReference type="AlphaFoldDB" id="A0A0C9ZW99"/>
<dbReference type="EMBL" id="KN833721">
    <property type="protein sequence ID" value="KIK23928.1"/>
    <property type="molecule type" value="Genomic_DNA"/>
</dbReference>
<reference evidence="2 3" key="1">
    <citation type="submission" date="2014-04" db="EMBL/GenBank/DDBJ databases">
        <authorList>
            <consortium name="DOE Joint Genome Institute"/>
            <person name="Kuo A."/>
            <person name="Kohler A."/>
            <person name="Costa M.D."/>
            <person name="Nagy L.G."/>
            <person name="Floudas D."/>
            <person name="Copeland A."/>
            <person name="Barry K.W."/>
            <person name="Cichocki N."/>
            <person name="Veneault-Fourrey C."/>
            <person name="LaButti K."/>
            <person name="Lindquist E.A."/>
            <person name="Lipzen A."/>
            <person name="Lundell T."/>
            <person name="Morin E."/>
            <person name="Murat C."/>
            <person name="Sun H."/>
            <person name="Tunlid A."/>
            <person name="Henrissat B."/>
            <person name="Grigoriev I.V."/>
            <person name="Hibbett D.S."/>
            <person name="Martin F."/>
            <person name="Nordberg H.P."/>
            <person name="Cantor M.N."/>
            <person name="Hua S.X."/>
        </authorList>
    </citation>
    <scope>NUCLEOTIDE SEQUENCE [LARGE SCALE GENOMIC DNA]</scope>
    <source>
        <strain evidence="2 3">441</strain>
    </source>
</reference>
<sequence length="85" mass="9291">IPPIPLPSCILLPKSDISVQGYYVITVGQEVGIFYTWPDVAACTNGISGNTHKQCKTFSEALKVYTRMYNKGCIQAIPVPGGPFW</sequence>
<organism evidence="2 3">
    <name type="scientific">Pisolithus microcarpus 441</name>
    <dbReference type="NCBI Taxonomy" id="765257"/>
    <lineage>
        <taxon>Eukaryota</taxon>
        <taxon>Fungi</taxon>
        <taxon>Dikarya</taxon>
        <taxon>Basidiomycota</taxon>
        <taxon>Agaricomycotina</taxon>
        <taxon>Agaricomycetes</taxon>
        <taxon>Agaricomycetidae</taxon>
        <taxon>Boletales</taxon>
        <taxon>Sclerodermatineae</taxon>
        <taxon>Pisolithaceae</taxon>
        <taxon>Pisolithus</taxon>
    </lineage>
</organism>
<evidence type="ECO:0000313" key="3">
    <source>
        <dbReference type="Proteomes" id="UP000054018"/>
    </source>
</evidence>
<feature type="domain" description="Ribonuclease H1 N-terminal" evidence="1">
    <location>
        <begin position="22"/>
        <end position="62"/>
    </location>
</feature>
<dbReference type="Pfam" id="PF01693">
    <property type="entry name" value="Cauli_VI"/>
    <property type="match status" value="1"/>
</dbReference>
<proteinExistence type="predicted"/>
<evidence type="ECO:0000259" key="1">
    <source>
        <dbReference type="Pfam" id="PF01693"/>
    </source>
</evidence>
<dbReference type="HOGENOM" id="CLU_137526_1_0_1"/>
<dbReference type="InterPro" id="IPR037056">
    <property type="entry name" value="RNase_H1_N_sf"/>
</dbReference>
<accession>A0A0C9ZW99</accession>
<name>A0A0C9ZW99_9AGAM</name>